<keyword evidence="2" id="KW-1185">Reference proteome</keyword>
<evidence type="ECO:0008006" key="3">
    <source>
        <dbReference type="Google" id="ProtNLM"/>
    </source>
</evidence>
<protein>
    <recommendedName>
        <fullName evidence="3">Lipoprotein</fullName>
    </recommendedName>
</protein>
<name>A0ABU9BYI7_9BURK</name>
<evidence type="ECO:0000313" key="1">
    <source>
        <dbReference type="EMBL" id="MEK8035050.1"/>
    </source>
</evidence>
<dbReference type="EMBL" id="JBBUTG010000060">
    <property type="protein sequence ID" value="MEK8035050.1"/>
    <property type="molecule type" value="Genomic_DNA"/>
</dbReference>
<dbReference type="Proteomes" id="UP001371218">
    <property type="component" value="Unassembled WGS sequence"/>
</dbReference>
<proteinExistence type="predicted"/>
<evidence type="ECO:0000313" key="2">
    <source>
        <dbReference type="Proteomes" id="UP001371218"/>
    </source>
</evidence>
<accession>A0ABU9BYI7</accession>
<comment type="caution">
    <text evidence="1">The sequence shown here is derived from an EMBL/GenBank/DDBJ whole genome shotgun (WGS) entry which is preliminary data.</text>
</comment>
<sequence length="190" mass="20532">MAATDIKCSEANSQIQLELIGSTSSLPVSLPNITDGCQRSFEFIESSTNSLEGLVRISPIELGLNAQNEVYRITFKGGSARRIGEIPAGAESAGHNTFVHIIQQGYSIYKNTYIASETNISLSGESLELVTGGTICAEAGKNAYALDISSNRDCKRRIEASYKKPVCLTHSGQITTQSKLDRCSELSNYK</sequence>
<reference evidence="1 2" key="1">
    <citation type="submission" date="2024-04" db="EMBL/GenBank/DDBJ databases">
        <title>Novel species of the genus Ideonella isolated from streams.</title>
        <authorList>
            <person name="Lu H."/>
        </authorList>
    </citation>
    <scope>NUCLEOTIDE SEQUENCE [LARGE SCALE GENOMIC DNA]</scope>
    <source>
        <strain evidence="1 2">DXS29W</strain>
    </source>
</reference>
<dbReference type="RefSeq" id="WP_341429485.1">
    <property type="nucleotide sequence ID" value="NZ_JBBUTG010000060.1"/>
</dbReference>
<gene>
    <name evidence="1" type="ORF">AACH06_29895</name>
</gene>
<organism evidence="1 2">
    <name type="scientific">Ideonella lacteola</name>
    <dbReference type="NCBI Taxonomy" id="2984193"/>
    <lineage>
        <taxon>Bacteria</taxon>
        <taxon>Pseudomonadati</taxon>
        <taxon>Pseudomonadota</taxon>
        <taxon>Betaproteobacteria</taxon>
        <taxon>Burkholderiales</taxon>
        <taxon>Sphaerotilaceae</taxon>
        <taxon>Ideonella</taxon>
    </lineage>
</organism>